<dbReference type="InterPro" id="IPR006195">
    <property type="entry name" value="aa-tRNA-synth_II"/>
</dbReference>
<reference evidence="11" key="1">
    <citation type="submission" date="2017-09" db="EMBL/GenBank/DDBJ databases">
        <title>Depth-based differentiation of microbial function through sediment-hosted aquifers and enrichment of novel symbionts in the deep terrestrial subsurface.</title>
        <authorList>
            <person name="Probst A.J."/>
            <person name="Ladd B."/>
            <person name="Jarett J.K."/>
            <person name="Geller-Mcgrath D.E."/>
            <person name="Sieber C.M.K."/>
            <person name="Emerson J.B."/>
            <person name="Anantharaman K."/>
            <person name="Thomas B.C."/>
            <person name="Malmstrom R."/>
            <person name="Stieglmeier M."/>
            <person name="Klingl A."/>
            <person name="Woyke T."/>
            <person name="Ryan C.M."/>
            <person name="Banfield J.F."/>
        </authorList>
    </citation>
    <scope>NUCLEOTIDE SEQUENCE [LARGE SCALE GENOMIC DNA]</scope>
</reference>
<dbReference type="GO" id="GO:0005524">
    <property type="term" value="F:ATP binding"/>
    <property type="evidence" value="ECO:0007669"/>
    <property type="project" value="UniProtKB-UniRule"/>
</dbReference>
<comment type="subcellular location">
    <subcellularLocation>
        <location evidence="7">Cytoplasm</location>
    </subcellularLocation>
</comment>
<dbReference type="Gene3D" id="3.30.930.10">
    <property type="entry name" value="Bira Bifunctional Protein, Domain 2"/>
    <property type="match status" value="1"/>
</dbReference>
<evidence type="ECO:0000256" key="5">
    <source>
        <dbReference type="ARBA" id="ARBA00023146"/>
    </source>
</evidence>
<dbReference type="InterPro" id="IPR044136">
    <property type="entry name" value="Lys-tRNA-ligase_II_N"/>
</dbReference>
<comment type="caution">
    <text evidence="7">Lacks conserved residue(s) required for the propagation of feature annotation.</text>
</comment>
<dbReference type="PRINTS" id="PR00982">
    <property type="entry name" value="TRNASYNTHLYS"/>
</dbReference>
<evidence type="ECO:0000256" key="6">
    <source>
        <dbReference type="ARBA" id="ARBA00048573"/>
    </source>
</evidence>
<dbReference type="GO" id="GO:0004824">
    <property type="term" value="F:lysine-tRNA ligase activity"/>
    <property type="evidence" value="ECO:0007669"/>
    <property type="project" value="UniProtKB-UniRule"/>
</dbReference>
<accession>A0A2H0TE86</accession>
<keyword evidence="2 7" id="KW-0479">Metal-binding</keyword>
<dbReference type="InterPro" id="IPR002313">
    <property type="entry name" value="Lys-tRNA-ligase_II"/>
</dbReference>
<sequence length="487" mass="55550">MSSLEEIRDSRLQKRESIIQSGRSPYPRDGELFVSLETLRDSFAKYKKSKKISIAGRIVAFREHGKSFFADLYDGTGTFQIFGKLDEMKKGEFARFMETADIGDIIAVEGTAFITKKKEKSILCASWIMLSKSIRPLPEKWHGLQDVEERFRKRYLDLLMNKEVRARFSMRSDIIGSLRRLLDKDGFMEVETPLLHPVAGGALARPFVTHHGALDHDFYLRIAPELYLKRLLVGGIPKVYEIGRNFRNEGIDMTHNPEFTMLELYEAFKNASSHMVFLETLFKSLVKQAHKGAPFVYGEEKISFTKKFERVSFAETLKRFALIPDYDAISENELGLRARQLGVDSKGEKTKGKIADEIFKKVCRPKIIQPTFIVDIPQDISPLAKAYPDKKSIADRYLLIIGGLEIANGFSELNDPIEQEKRFRAQEAALSAGDDEVTRMDEEFLEALEYGMPPAAGLGIGIDRLVMLFTDQRNIREVVLFPTLRPR</sequence>
<evidence type="ECO:0000256" key="4">
    <source>
        <dbReference type="ARBA" id="ARBA00022840"/>
    </source>
</evidence>
<evidence type="ECO:0000256" key="1">
    <source>
        <dbReference type="ARBA" id="ARBA00022598"/>
    </source>
</evidence>
<keyword evidence="7" id="KW-0648">Protein biosynthesis</keyword>
<keyword evidence="7" id="KW-0963">Cytoplasm</keyword>
<dbReference type="InterPro" id="IPR045864">
    <property type="entry name" value="aa-tRNA-synth_II/BPL/LPL"/>
</dbReference>
<keyword evidence="4 7" id="KW-0067">ATP-binding</keyword>
<dbReference type="CDD" id="cd00775">
    <property type="entry name" value="LysRS_core"/>
    <property type="match status" value="1"/>
</dbReference>
<dbReference type="PANTHER" id="PTHR42918">
    <property type="entry name" value="LYSYL-TRNA SYNTHETASE"/>
    <property type="match status" value="1"/>
</dbReference>
<name>A0A2H0TE86_9BACT</name>
<evidence type="ECO:0000313" key="11">
    <source>
        <dbReference type="Proteomes" id="UP000231503"/>
    </source>
</evidence>
<dbReference type="EMBL" id="PFCO01000001">
    <property type="protein sequence ID" value="PIR69868.1"/>
    <property type="molecule type" value="Genomic_DNA"/>
</dbReference>
<dbReference type="GO" id="GO:0000049">
    <property type="term" value="F:tRNA binding"/>
    <property type="evidence" value="ECO:0007669"/>
    <property type="project" value="TreeGrafter"/>
</dbReference>
<evidence type="ECO:0000259" key="9">
    <source>
        <dbReference type="PROSITE" id="PS50862"/>
    </source>
</evidence>
<evidence type="ECO:0000256" key="2">
    <source>
        <dbReference type="ARBA" id="ARBA00022723"/>
    </source>
</evidence>
<dbReference type="Pfam" id="PF00152">
    <property type="entry name" value="tRNA-synt_2"/>
    <property type="match status" value="1"/>
</dbReference>
<dbReference type="EC" id="6.1.1.6" evidence="7"/>
<dbReference type="HAMAP" id="MF_00252">
    <property type="entry name" value="Lys_tRNA_synth_class2"/>
    <property type="match status" value="1"/>
</dbReference>
<dbReference type="Gene3D" id="2.40.50.140">
    <property type="entry name" value="Nucleic acid-binding proteins"/>
    <property type="match status" value="1"/>
</dbReference>
<protein>
    <recommendedName>
        <fullName evidence="7">Lysine--tRNA ligase</fullName>
        <ecNumber evidence="7">6.1.1.6</ecNumber>
    </recommendedName>
    <alternativeName>
        <fullName evidence="7">Lysyl-tRNA synthetase</fullName>
        <shortName evidence="7">LysRS</shortName>
    </alternativeName>
</protein>
<dbReference type="InterPro" id="IPR018149">
    <property type="entry name" value="Lys-tRNA-synth_II_C"/>
</dbReference>
<dbReference type="Pfam" id="PF01336">
    <property type="entry name" value="tRNA_anti-codon"/>
    <property type="match status" value="1"/>
</dbReference>
<comment type="subunit">
    <text evidence="7">Homodimer.</text>
</comment>
<comment type="cofactor">
    <cofactor evidence="7 8">
        <name>Mg(2+)</name>
        <dbReference type="ChEBI" id="CHEBI:18420"/>
    </cofactor>
    <text evidence="7 8">Binds 3 Mg(2+) ions per subunit.</text>
</comment>
<keyword evidence="5 7" id="KW-0030">Aminoacyl-tRNA synthetase</keyword>
<dbReference type="NCBIfam" id="TIGR00499">
    <property type="entry name" value="lysS_bact"/>
    <property type="match status" value="1"/>
</dbReference>
<feature type="domain" description="Aminoacyl-transfer RNA synthetases class-II family profile" evidence="9">
    <location>
        <begin position="168"/>
        <end position="486"/>
    </location>
</feature>
<dbReference type="PANTHER" id="PTHR42918:SF15">
    <property type="entry name" value="LYSINE--TRNA LIGASE, CHLOROPLASTIC_MITOCHONDRIAL"/>
    <property type="match status" value="1"/>
</dbReference>
<dbReference type="NCBIfam" id="NF001756">
    <property type="entry name" value="PRK00484.1"/>
    <property type="match status" value="1"/>
</dbReference>
<dbReference type="SUPFAM" id="SSF50249">
    <property type="entry name" value="Nucleic acid-binding proteins"/>
    <property type="match status" value="1"/>
</dbReference>
<evidence type="ECO:0000256" key="8">
    <source>
        <dbReference type="RuleBase" id="RU000336"/>
    </source>
</evidence>
<dbReference type="GO" id="GO:0006430">
    <property type="term" value="P:lysyl-tRNA aminoacylation"/>
    <property type="evidence" value="ECO:0007669"/>
    <property type="project" value="UniProtKB-UniRule"/>
</dbReference>
<dbReference type="InterPro" id="IPR004364">
    <property type="entry name" value="Aa-tRNA-synt_II"/>
</dbReference>
<feature type="binding site" evidence="7">
    <location>
        <position position="405"/>
    </location>
    <ligand>
        <name>Mg(2+)</name>
        <dbReference type="ChEBI" id="CHEBI:18420"/>
        <label>1</label>
    </ligand>
</feature>
<dbReference type="CDD" id="cd04322">
    <property type="entry name" value="LysRS_N"/>
    <property type="match status" value="1"/>
</dbReference>
<dbReference type="PROSITE" id="PS50862">
    <property type="entry name" value="AA_TRNA_LIGASE_II"/>
    <property type="match status" value="1"/>
</dbReference>
<dbReference type="InterPro" id="IPR012340">
    <property type="entry name" value="NA-bd_OB-fold"/>
</dbReference>
<comment type="catalytic activity">
    <reaction evidence="6 7 8">
        <text>tRNA(Lys) + L-lysine + ATP = L-lysyl-tRNA(Lys) + AMP + diphosphate</text>
        <dbReference type="Rhea" id="RHEA:20792"/>
        <dbReference type="Rhea" id="RHEA-COMP:9696"/>
        <dbReference type="Rhea" id="RHEA-COMP:9697"/>
        <dbReference type="ChEBI" id="CHEBI:30616"/>
        <dbReference type="ChEBI" id="CHEBI:32551"/>
        <dbReference type="ChEBI" id="CHEBI:33019"/>
        <dbReference type="ChEBI" id="CHEBI:78442"/>
        <dbReference type="ChEBI" id="CHEBI:78529"/>
        <dbReference type="ChEBI" id="CHEBI:456215"/>
        <dbReference type="EC" id="6.1.1.6"/>
    </reaction>
</comment>
<keyword evidence="7 8" id="KW-0460">Magnesium</keyword>
<dbReference type="Proteomes" id="UP000231503">
    <property type="component" value="Unassembled WGS sequence"/>
</dbReference>
<dbReference type="GO" id="GO:0000287">
    <property type="term" value="F:magnesium ion binding"/>
    <property type="evidence" value="ECO:0007669"/>
    <property type="project" value="UniProtKB-UniRule"/>
</dbReference>
<proteinExistence type="inferred from homology"/>
<organism evidence="10 11">
    <name type="scientific">Candidatus Niyogibacteria bacterium CG10_big_fil_rev_8_21_14_0_10_46_36</name>
    <dbReference type="NCBI Taxonomy" id="1974726"/>
    <lineage>
        <taxon>Bacteria</taxon>
        <taxon>Candidatus Niyogiibacteriota</taxon>
    </lineage>
</organism>
<dbReference type="AlphaFoldDB" id="A0A2H0TE86"/>
<gene>
    <name evidence="7 10" type="primary">lysS</name>
    <name evidence="10" type="ORF">COU47_00310</name>
</gene>
<dbReference type="GO" id="GO:0005829">
    <property type="term" value="C:cytosol"/>
    <property type="evidence" value="ECO:0007669"/>
    <property type="project" value="TreeGrafter"/>
</dbReference>
<dbReference type="SUPFAM" id="SSF55681">
    <property type="entry name" value="Class II aaRS and biotin synthetases"/>
    <property type="match status" value="1"/>
</dbReference>
<dbReference type="InterPro" id="IPR004365">
    <property type="entry name" value="NA-bd_OB_tRNA"/>
</dbReference>
<comment type="caution">
    <text evidence="10">The sequence shown here is derived from an EMBL/GenBank/DDBJ whole genome shotgun (WGS) entry which is preliminary data.</text>
</comment>
<evidence type="ECO:0000256" key="3">
    <source>
        <dbReference type="ARBA" id="ARBA00022741"/>
    </source>
</evidence>
<keyword evidence="3 7" id="KW-0547">Nucleotide-binding</keyword>
<feature type="binding site" evidence="7">
    <location>
        <position position="405"/>
    </location>
    <ligand>
        <name>Mg(2+)</name>
        <dbReference type="ChEBI" id="CHEBI:18420"/>
        <label>2</label>
    </ligand>
</feature>
<keyword evidence="1 7" id="KW-0436">Ligase</keyword>
<evidence type="ECO:0000313" key="10">
    <source>
        <dbReference type="EMBL" id="PIR69868.1"/>
    </source>
</evidence>
<comment type="similarity">
    <text evidence="7">Belongs to the class-II aminoacyl-tRNA synthetase family.</text>
</comment>
<evidence type="ECO:0000256" key="7">
    <source>
        <dbReference type="HAMAP-Rule" id="MF_00252"/>
    </source>
</evidence>